<accession>I7LVJ1</accession>
<dbReference type="Proteomes" id="UP000009168">
    <property type="component" value="Unassembled WGS sequence"/>
</dbReference>
<dbReference type="FunCoup" id="I7LVJ1">
    <property type="interactions" value="181"/>
</dbReference>
<dbReference type="KEGG" id="tet:TTHERM_00285620"/>
<evidence type="ECO:0000259" key="2">
    <source>
        <dbReference type="PROSITE" id="PS51151"/>
    </source>
</evidence>
<dbReference type="Gene3D" id="2.20.70.30">
    <property type="entry name" value="Nascent polypeptide-associated complex domain"/>
    <property type="match status" value="1"/>
</dbReference>
<dbReference type="EMBL" id="GG662651">
    <property type="protein sequence ID" value="EAR98331.2"/>
    <property type="molecule type" value="Genomic_DNA"/>
</dbReference>
<dbReference type="GeneID" id="7839489"/>
<organism evidence="3 4">
    <name type="scientific">Tetrahymena thermophila (strain SB210)</name>
    <dbReference type="NCBI Taxonomy" id="312017"/>
    <lineage>
        <taxon>Eukaryota</taxon>
        <taxon>Sar</taxon>
        <taxon>Alveolata</taxon>
        <taxon>Ciliophora</taxon>
        <taxon>Intramacronucleata</taxon>
        <taxon>Oligohymenophorea</taxon>
        <taxon>Hymenostomatida</taxon>
        <taxon>Tetrahymenina</taxon>
        <taxon>Tetrahymenidae</taxon>
        <taxon>Tetrahymena</taxon>
    </lineage>
</organism>
<name>I7LVJ1_TETTS</name>
<dbReference type="InParanoid" id="I7LVJ1"/>
<dbReference type="InterPro" id="IPR038187">
    <property type="entry name" value="NAC_A/B_dom_sf"/>
</dbReference>
<dbReference type="GO" id="GO:0005854">
    <property type="term" value="C:nascent polypeptide-associated complex"/>
    <property type="evidence" value="ECO:0007669"/>
    <property type="project" value="InterPro"/>
</dbReference>
<dbReference type="SMART" id="SM01407">
    <property type="entry name" value="NAC"/>
    <property type="match status" value="1"/>
</dbReference>
<dbReference type="InterPro" id="IPR002715">
    <property type="entry name" value="Nas_poly-pep-assoc_cplx_dom"/>
</dbReference>
<dbReference type="PIRSF" id="PIRSF015901">
    <property type="entry name" value="NAC_alpha"/>
    <property type="match status" value="1"/>
</dbReference>
<dbReference type="eggNOG" id="KOG2239">
    <property type="taxonomic scope" value="Eukaryota"/>
</dbReference>
<feature type="compositionally biased region" description="Basic and acidic residues" evidence="1">
    <location>
        <begin position="1"/>
        <end position="30"/>
    </location>
</feature>
<dbReference type="PROSITE" id="PS51151">
    <property type="entry name" value="NAC_AB"/>
    <property type="match status" value="1"/>
</dbReference>
<dbReference type="InterPro" id="IPR016641">
    <property type="entry name" value="EGD2/NACA0like"/>
</dbReference>
<dbReference type="Gene3D" id="1.10.8.10">
    <property type="entry name" value="DNA helicase RuvA subunit, C-terminal domain"/>
    <property type="match status" value="1"/>
</dbReference>
<dbReference type="OMA" id="TQHAQMS"/>
<dbReference type="AlphaFoldDB" id="I7LVJ1"/>
<gene>
    <name evidence="3" type="ORF">TTHERM_00285620</name>
</gene>
<reference evidence="4" key="1">
    <citation type="journal article" date="2006" name="PLoS Biol.">
        <title>Macronuclear genome sequence of the ciliate Tetrahymena thermophila, a model eukaryote.</title>
        <authorList>
            <person name="Eisen J.A."/>
            <person name="Coyne R.S."/>
            <person name="Wu M."/>
            <person name="Wu D."/>
            <person name="Thiagarajan M."/>
            <person name="Wortman J.R."/>
            <person name="Badger J.H."/>
            <person name="Ren Q."/>
            <person name="Amedeo P."/>
            <person name="Jones K.M."/>
            <person name="Tallon L.J."/>
            <person name="Delcher A.L."/>
            <person name="Salzberg S.L."/>
            <person name="Silva J.C."/>
            <person name="Haas B.J."/>
            <person name="Majoros W.H."/>
            <person name="Farzad M."/>
            <person name="Carlton J.M."/>
            <person name="Smith R.K. Jr."/>
            <person name="Garg J."/>
            <person name="Pearlman R.E."/>
            <person name="Karrer K.M."/>
            <person name="Sun L."/>
            <person name="Manning G."/>
            <person name="Elde N.C."/>
            <person name="Turkewitz A.P."/>
            <person name="Asai D.J."/>
            <person name="Wilkes D.E."/>
            <person name="Wang Y."/>
            <person name="Cai H."/>
            <person name="Collins K."/>
            <person name="Stewart B.A."/>
            <person name="Lee S.R."/>
            <person name="Wilamowska K."/>
            <person name="Weinberg Z."/>
            <person name="Ruzzo W.L."/>
            <person name="Wloga D."/>
            <person name="Gaertig J."/>
            <person name="Frankel J."/>
            <person name="Tsao C.-C."/>
            <person name="Gorovsky M.A."/>
            <person name="Keeling P.J."/>
            <person name="Waller R.F."/>
            <person name="Patron N.J."/>
            <person name="Cherry J.M."/>
            <person name="Stover N.A."/>
            <person name="Krieger C.J."/>
            <person name="del Toro C."/>
            <person name="Ryder H.F."/>
            <person name="Williamson S.C."/>
            <person name="Barbeau R.A."/>
            <person name="Hamilton E.P."/>
            <person name="Orias E."/>
        </authorList>
    </citation>
    <scope>NUCLEOTIDE SEQUENCE [LARGE SCALE GENOMIC DNA]</scope>
    <source>
        <strain evidence="4">SB210</strain>
    </source>
</reference>
<evidence type="ECO:0000313" key="4">
    <source>
        <dbReference type="Proteomes" id="UP000009168"/>
    </source>
</evidence>
<dbReference type="STRING" id="312017.I7LVJ1"/>
<evidence type="ECO:0000256" key="1">
    <source>
        <dbReference type="SAM" id="MobiDB-lite"/>
    </source>
</evidence>
<feature type="region of interest" description="Disordered" evidence="1">
    <location>
        <begin position="116"/>
        <end position="148"/>
    </location>
</feature>
<keyword evidence="4" id="KW-1185">Reference proteome</keyword>
<dbReference type="OrthoDB" id="3169036at2759"/>
<evidence type="ECO:0000313" key="3">
    <source>
        <dbReference type="EMBL" id="EAR98331.2"/>
    </source>
</evidence>
<protein>
    <submittedName>
        <fullName evidence="3">NAC domain protein</fullName>
    </submittedName>
</protein>
<feature type="domain" description="NAC-A/B" evidence="2">
    <location>
        <begin position="44"/>
        <end position="110"/>
    </location>
</feature>
<proteinExistence type="predicted"/>
<sequence length="187" mass="20687">MTDAEQKLHDHEHVHGEDCDHDHDHEHDHDDSDSDDEKGDKKANRGEKKFKKAMAKLGMKSVEGINRVTIRKGKNLLLYIDNPDVMKSPGAENSYIIFGEAKINDFAQNLAASEAEKFNSKAPTQAPKTETTAETTEEAEGDLDETGLDAESIKMVMEHGKCTKAKAIKALRETEGDAVTAIIKVQE</sequence>
<feature type="compositionally biased region" description="Basic and acidic residues" evidence="1">
    <location>
        <begin position="38"/>
        <end position="47"/>
    </location>
</feature>
<feature type="region of interest" description="Disordered" evidence="1">
    <location>
        <begin position="1"/>
        <end position="52"/>
    </location>
</feature>
<feature type="compositionally biased region" description="Acidic residues" evidence="1">
    <location>
        <begin position="135"/>
        <end position="148"/>
    </location>
</feature>
<dbReference type="RefSeq" id="XP_001018576.2">
    <property type="nucleotide sequence ID" value="XM_001018576.3"/>
</dbReference>
<dbReference type="CDD" id="cd22054">
    <property type="entry name" value="NAC_NACA"/>
    <property type="match status" value="1"/>
</dbReference>
<dbReference type="PANTHER" id="PTHR21713">
    <property type="entry name" value="NASCENT POLYPEPTIDE ASSOCIATED COMPLEX ALPHA SUBUNIT-RELATED"/>
    <property type="match status" value="1"/>
</dbReference>
<dbReference type="Pfam" id="PF01849">
    <property type="entry name" value="NAC"/>
    <property type="match status" value="1"/>
</dbReference>
<dbReference type="HOGENOM" id="CLU_057806_3_0_1"/>